<feature type="binding site" evidence="13">
    <location>
        <position position="61"/>
    </location>
    <ligand>
        <name>Zn(2+)</name>
        <dbReference type="ChEBI" id="CHEBI:29105"/>
        <note>catalytic</note>
    </ligand>
</feature>
<evidence type="ECO:0000256" key="14">
    <source>
        <dbReference type="RuleBase" id="RU364006"/>
    </source>
</evidence>
<dbReference type="EMBL" id="FXBB01000016">
    <property type="protein sequence ID" value="SMG31659.1"/>
    <property type="molecule type" value="Genomic_DNA"/>
</dbReference>
<dbReference type="GO" id="GO:0004126">
    <property type="term" value="F:cytidine deaminase activity"/>
    <property type="evidence" value="ECO:0007669"/>
    <property type="project" value="UniProtKB-UniRule"/>
</dbReference>
<dbReference type="STRING" id="561720.SAMN06275492_11626"/>
<dbReference type="GO" id="GO:0072527">
    <property type="term" value="P:pyrimidine-containing compound metabolic process"/>
    <property type="evidence" value="ECO:0007669"/>
    <property type="project" value="UniProtKB-ARBA"/>
</dbReference>
<reference evidence="17" key="1">
    <citation type="submission" date="2017-04" db="EMBL/GenBank/DDBJ databases">
        <authorList>
            <person name="Varghese N."/>
            <person name="Submissions S."/>
        </authorList>
    </citation>
    <scope>NUCLEOTIDE SEQUENCE [LARGE SCALE GENOMIC DNA]</scope>
    <source>
        <strain evidence="17">USBA 82</strain>
    </source>
</reference>
<dbReference type="AlphaFoldDB" id="A0A1X7JU87"/>
<evidence type="ECO:0000313" key="17">
    <source>
        <dbReference type="Proteomes" id="UP000193355"/>
    </source>
</evidence>
<proteinExistence type="inferred from homology"/>
<dbReference type="SUPFAM" id="SSF53927">
    <property type="entry name" value="Cytidine deaminase-like"/>
    <property type="match status" value="1"/>
</dbReference>
<dbReference type="GO" id="GO:0042802">
    <property type="term" value="F:identical protein binding"/>
    <property type="evidence" value="ECO:0007669"/>
    <property type="project" value="UniProtKB-ARBA"/>
</dbReference>
<dbReference type="NCBIfam" id="NF004064">
    <property type="entry name" value="PRK05578.1"/>
    <property type="match status" value="1"/>
</dbReference>
<organism evidence="16 17">
    <name type="scientific">Dethiosulfovibrio salsuginis</name>
    <dbReference type="NCBI Taxonomy" id="561720"/>
    <lineage>
        <taxon>Bacteria</taxon>
        <taxon>Thermotogati</taxon>
        <taxon>Synergistota</taxon>
        <taxon>Synergistia</taxon>
        <taxon>Synergistales</taxon>
        <taxon>Dethiosulfovibrionaceae</taxon>
        <taxon>Dethiosulfovibrio</taxon>
    </lineage>
</organism>
<gene>
    <name evidence="16" type="ORF">SAMN06275492_11626</name>
</gene>
<dbReference type="Gene3D" id="3.40.140.10">
    <property type="entry name" value="Cytidine Deaminase, domain 2"/>
    <property type="match status" value="1"/>
</dbReference>
<dbReference type="PANTHER" id="PTHR11644">
    <property type="entry name" value="CYTIDINE DEAMINASE"/>
    <property type="match status" value="1"/>
</dbReference>
<comment type="catalytic activity">
    <reaction evidence="11 14">
        <text>cytidine + H2O + H(+) = uridine + NH4(+)</text>
        <dbReference type="Rhea" id="RHEA:16069"/>
        <dbReference type="ChEBI" id="CHEBI:15377"/>
        <dbReference type="ChEBI" id="CHEBI:15378"/>
        <dbReference type="ChEBI" id="CHEBI:16704"/>
        <dbReference type="ChEBI" id="CHEBI:17562"/>
        <dbReference type="ChEBI" id="CHEBI:28938"/>
        <dbReference type="EC" id="3.5.4.5"/>
    </reaction>
</comment>
<evidence type="ECO:0000256" key="4">
    <source>
        <dbReference type="ARBA" id="ARBA00012783"/>
    </source>
</evidence>
<comment type="catalytic activity">
    <reaction evidence="10 14">
        <text>2'-deoxycytidine + H2O + H(+) = 2'-deoxyuridine + NH4(+)</text>
        <dbReference type="Rhea" id="RHEA:13433"/>
        <dbReference type="ChEBI" id="CHEBI:15377"/>
        <dbReference type="ChEBI" id="CHEBI:15378"/>
        <dbReference type="ChEBI" id="CHEBI:15698"/>
        <dbReference type="ChEBI" id="CHEBI:16450"/>
        <dbReference type="ChEBI" id="CHEBI:28938"/>
        <dbReference type="EC" id="3.5.4.5"/>
    </reaction>
</comment>
<dbReference type="FunFam" id="3.40.140.10:FF:000008">
    <property type="entry name" value="Cytidine deaminase"/>
    <property type="match status" value="1"/>
</dbReference>
<feature type="binding site" evidence="13">
    <location>
        <position position="96"/>
    </location>
    <ligand>
        <name>Zn(2+)</name>
        <dbReference type="ChEBI" id="CHEBI:29105"/>
        <note>catalytic</note>
    </ligand>
</feature>
<evidence type="ECO:0000256" key="1">
    <source>
        <dbReference type="ARBA" id="ARBA00001947"/>
    </source>
</evidence>
<dbReference type="NCBIfam" id="TIGR01354">
    <property type="entry name" value="cyt_deam_tetra"/>
    <property type="match status" value="1"/>
</dbReference>
<protein>
    <recommendedName>
        <fullName evidence="5 14">Cytidine deaminase</fullName>
        <ecNumber evidence="4 14">3.5.4.5</ecNumber>
    </recommendedName>
    <alternativeName>
        <fullName evidence="9 14">Cytidine aminohydrolase</fullName>
    </alternativeName>
</protein>
<keyword evidence="7 14" id="KW-0378">Hydrolase</keyword>
<sequence>MDFARISEEHREELIKAASAAMKNSWSPYSRFSVGAAILMSDGEIVTGCNVENSSFGLTNCAERTAVFSAITKGYGTGDFLSILIRTQGDEPSSPCGACRQVLSEFFSGDAVVVAVGDGGKSMTWTVKELLPDGFRL</sequence>
<dbReference type="PROSITE" id="PS00903">
    <property type="entry name" value="CYT_DCMP_DEAMINASES_1"/>
    <property type="match status" value="1"/>
</dbReference>
<dbReference type="GO" id="GO:0008270">
    <property type="term" value="F:zinc ion binding"/>
    <property type="evidence" value="ECO:0007669"/>
    <property type="project" value="UniProtKB-UniRule"/>
</dbReference>
<comment type="function">
    <text evidence="2 14">This enzyme scavenges exogenous and endogenous cytidine and 2'-deoxycytidine for UMP synthesis.</text>
</comment>
<dbReference type="GO" id="GO:0005829">
    <property type="term" value="C:cytosol"/>
    <property type="evidence" value="ECO:0007669"/>
    <property type="project" value="TreeGrafter"/>
</dbReference>
<dbReference type="RefSeq" id="WP_085544688.1">
    <property type="nucleotide sequence ID" value="NZ_FXBB01000016.1"/>
</dbReference>
<dbReference type="InterPro" id="IPR002125">
    <property type="entry name" value="CMP_dCMP_dom"/>
</dbReference>
<dbReference type="InterPro" id="IPR006262">
    <property type="entry name" value="Cyt_deam_tetra"/>
</dbReference>
<dbReference type="PANTHER" id="PTHR11644:SF2">
    <property type="entry name" value="CYTIDINE DEAMINASE"/>
    <property type="match status" value="1"/>
</dbReference>
<evidence type="ECO:0000256" key="13">
    <source>
        <dbReference type="PIRSR" id="PIRSR606262-3"/>
    </source>
</evidence>
<keyword evidence="17" id="KW-1185">Reference proteome</keyword>
<keyword evidence="8 13" id="KW-0862">Zinc</keyword>
<keyword evidence="6 13" id="KW-0479">Metal-binding</keyword>
<evidence type="ECO:0000256" key="8">
    <source>
        <dbReference type="ARBA" id="ARBA00022833"/>
    </source>
</evidence>
<dbReference type="GO" id="GO:0055086">
    <property type="term" value="P:nucleobase-containing small molecule metabolic process"/>
    <property type="evidence" value="ECO:0007669"/>
    <property type="project" value="UniProtKB-ARBA"/>
</dbReference>
<dbReference type="Proteomes" id="UP000193355">
    <property type="component" value="Unassembled WGS sequence"/>
</dbReference>
<dbReference type="EC" id="3.5.4.5" evidence="4 14"/>
<dbReference type="OrthoDB" id="9795347at2"/>
<dbReference type="InterPro" id="IPR016192">
    <property type="entry name" value="APOBEC/CMP_deaminase_Zn-bd"/>
</dbReference>
<dbReference type="CDD" id="cd01283">
    <property type="entry name" value="cytidine_deaminase"/>
    <property type="match status" value="1"/>
</dbReference>
<feature type="active site" description="Proton donor" evidence="12">
    <location>
        <position position="63"/>
    </location>
</feature>
<name>A0A1X7JU87_9BACT</name>
<evidence type="ECO:0000313" key="16">
    <source>
        <dbReference type="EMBL" id="SMG31659.1"/>
    </source>
</evidence>
<evidence type="ECO:0000256" key="5">
    <source>
        <dbReference type="ARBA" id="ARBA00018266"/>
    </source>
</evidence>
<dbReference type="InterPro" id="IPR016193">
    <property type="entry name" value="Cytidine_deaminase-like"/>
</dbReference>
<evidence type="ECO:0000256" key="12">
    <source>
        <dbReference type="PIRSR" id="PIRSR606262-1"/>
    </source>
</evidence>
<feature type="domain" description="CMP/dCMP-type deaminase" evidence="15">
    <location>
        <begin position="9"/>
        <end position="137"/>
    </location>
</feature>
<evidence type="ECO:0000256" key="3">
    <source>
        <dbReference type="ARBA" id="ARBA00006576"/>
    </source>
</evidence>
<evidence type="ECO:0000256" key="2">
    <source>
        <dbReference type="ARBA" id="ARBA00003949"/>
    </source>
</evidence>
<evidence type="ECO:0000256" key="6">
    <source>
        <dbReference type="ARBA" id="ARBA00022723"/>
    </source>
</evidence>
<accession>A0A1X7JU87</accession>
<evidence type="ECO:0000256" key="7">
    <source>
        <dbReference type="ARBA" id="ARBA00022801"/>
    </source>
</evidence>
<comment type="similarity">
    <text evidence="3 14">Belongs to the cytidine and deoxycytidylate deaminase family.</text>
</comment>
<evidence type="ECO:0000256" key="9">
    <source>
        <dbReference type="ARBA" id="ARBA00032005"/>
    </source>
</evidence>
<dbReference type="PROSITE" id="PS51747">
    <property type="entry name" value="CYT_DCMP_DEAMINASES_2"/>
    <property type="match status" value="1"/>
</dbReference>
<comment type="cofactor">
    <cofactor evidence="1 13 14">
        <name>Zn(2+)</name>
        <dbReference type="ChEBI" id="CHEBI:29105"/>
    </cofactor>
</comment>
<feature type="binding site" evidence="13">
    <location>
        <position position="99"/>
    </location>
    <ligand>
        <name>Zn(2+)</name>
        <dbReference type="ChEBI" id="CHEBI:29105"/>
        <note>catalytic</note>
    </ligand>
</feature>
<evidence type="ECO:0000256" key="11">
    <source>
        <dbReference type="ARBA" id="ARBA00049558"/>
    </source>
</evidence>
<dbReference type="InterPro" id="IPR050202">
    <property type="entry name" value="Cyt/Deoxycyt_deaminase"/>
</dbReference>
<dbReference type="Pfam" id="PF00383">
    <property type="entry name" value="dCMP_cyt_deam_1"/>
    <property type="match status" value="1"/>
</dbReference>
<evidence type="ECO:0000256" key="10">
    <source>
        <dbReference type="ARBA" id="ARBA00049252"/>
    </source>
</evidence>
<evidence type="ECO:0000259" key="15">
    <source>
        <dbReference type="PROSITE" id="PS51747"/>
    </source>
</evidence>